<dbReference type="SMART" id="SM00271">
    <property type="entry name" value="DnaJ"/>
    <property type="match status" value="1"/>
</dbReference>
<dbReference type="Pfam" id="PF00226">
    <property type="entry name" value="DnaJ"/>
    <property type="match status" value="1"/>
</dbReference>
<dbReference type="PANTHER" id="PTHR45000">
    <property type="entry name" value="CHAPERONE DNAJ-DOMAIN SUPERFAMILY PROTEIN"/>
    <property type="match status" value="1"/>
</dbReference>
<dbReference type="OrthoDB" id="10250354at2759"/>
<keyword evidence="2" id="KW-0472">Membrane</keyword>
<evidence type="ECO:0000313" key="5">
    <source>
        <dbReference type="Proteomes" id="UP000036987"/>
    </source>
</evidence>
<dbReference type="InterPro" id="IPR036869">
    <property type="entry name" value="J_dom_sf"/>
</dbReference>
<dbReference type="GO" id="GO:0005783">
    <property type="term" value="C:endoplasmic reticulum"/>
    <property type="evidence" value="ECO:0007669"/>
    <property type="project" value="UniProtKB-ARBA"/>
</dbReference>
<evidence type="ECO:0000256" key="1">
    <source>
        <dbReference type="SAM" id="MobiDB-lite"/>
    </source>
</evidence>
<proteinExistence type="predicted"/>
<keyword evidence="2" id="KW-0812">Transmembrane</keyword>
<feature type="domain" description="J" evidence="3">
    <location>
        <begin position="186"/>
        <end position="252"/>
    </location>
</feature>
<dbReference type="Gene3D" id="1.10.287.110">
    <property type="entry name" value="DnaJ domain"/>
    <property type="match status" value="1"/>
</dbReference>
<comment type="caution">
    <text evidence="4">The sequence shown here is derived from an EMBL/GenBank/DDBJ whole genome shotgun (WGS) entry which is preliminary data.</text>
</comment>
<name>A0A0K9NX18_ZOSMR</name>
<dbReference type="SUPFAM" id="SSF46565">
    <property type="entry name" value="Chaperone J-domain"/>
    <property type="match status" value="1"/>
</dbReference>
<dbReference type="EMBL" id="LFYR01001508">
    <property type="protein sequence ID" value="KMZ61289.1"/>
    <property type="molecule type" value="Genomic_DNA"/>
</dbReference>
<feature type="region of interest" description="Disordered" evidence="1">
    <location>
        <begin position="1"/>
        <end position="23"/>
    </location>
</feature>
<dbReference type="CDD" id="cd06257">
    <property type="entry name" value="DnaJ"/>
    <property type="match status" value="1"/>
</dbReference>
<evidence type="ECO:0000256" key="2">
    <source>
        <dbReference type="SAM" id="Phobius"/>
    </source>
</evidence>
<organism evidence="4 5">
    <name type="scientific">Zostera marina</name>
    <name type="common">Eelgrass</name>
    <dbReference type="NCBI Taxonomy" id="29655"/>
    <lineage>
        <taxon>Eukaryota</taxon>
        <taxon>Viridiplantae</taxon>
        <taxon>Streptophyta</taxon>
        <taxon>Embryophyta</taxon>
        <taxon>Tracheophyta</taxon>
        <taxon>Spermatophyta</taxon>
        <taxon>Magnoliopsida</taxon>
        <taxon>Liliopsida</taxon>
        <taxon>Zosteraceae</taxon>
        <taxon>Zostera</taxon>
    </lineage>
</organism>
<dbReference type="OMA" id="REANRCP"/>
<feature type="compositionally biased region" description="Gly residues" evidence="1">
    <location>
        <begin position="1"/>
        <end position="21"/>
    </location>
</feature>
<evidence type="ECO:0000313" key="4">
    <source>
        <dbReference type="EMBL" id="KMZ61289.1"/>
    </source>
</evidence>
<dbReference type="InterPro" id="IPR001623">
    <property type="entry name" value="DnaJ_domain"/>
</dbReference>
<evidence type="ECO:0000259" key="3">
    <source>
        <dbReference type="PROSITE" id="PS50076"/>
    </source>
</evidence>
<dbReference type="Proteomes" id="UP000036987">
    <property type="component" value="Unassembled WGS sequence"/>
</dbReference>
<reference evidence="5" key="1">
    <citation type="journal article" date="2016" name="Nature">
        <title>The genome of the seagrass Zostera marina reveals angiosperm adaptation to the sea.</title>
        <authorList>
            <person name="Olsen J.L."/>
            <person name="Rouze P."/>
            <person name="Verhelst B."/>
            <person name="Lin Y.-C."/>
            <person name="Bayer T."/>
            <person name="Collen J."/>
            <person name="Dattolo E."/>
            <person name="De Paoli E."/>
            <person name="Dittami S."/>
            <person name="Maumus F."/>
            <person name="Michel G."/>
            <person name="Kersting A."/>
            <person name="Lauritano C."/>
            <person name="Lohaus R."/>
            <person name="Toepel M."/>
            <person name="Tonon T."/>
            <person name="Vanneste K."/>
            <person name="Amirebrahimi M."/>
            <person name="Brakel J."/>
            <person name="Bostroem C."/>
            <person name="Chovatia M."/>
            <person name="Grimwood J."/>
            <person name="Jenkins J.W."/>
            <person name="Jueterbock A."/>
            <person name="Mraz A."/>
            <person name="Stam W.T."/>
            <person name="Tice H."/>
            <person name="Bornberg-Bauer E."/>
            <person name="Green P.J."/>
            <person name="Pearson G.A."/>
            <person name="Procaccini G."/>
            <person name="Duarte C.M."/>
            <person name="Schmutz J."/>
            <person name="Reusch T.B.H."/>
            <person name="Van de Peer Y."/>
        </authorList>
    </citation>
    <scope>NUCLEOTIDE SEQUENCE [LARGE SCALE GENOMIC DNA]</scope>
    <source>
        <strain evidence="5">cv. Finnish</strain>
    </source>
</reference>
<keyword evidence="5" id="KW-1185">Reference proteome</keyword>
<dbReference type="PROSITE" id="PS50076">
    <property type="entry name" value="DNAJ_2"/>
    <property type="match status" value="1"/>
</dbReference>
<gene>
    <name evidence="4" type="ORF">ZOSMA_53G00790</name>
</gene>
<keyword evidence="2" id="KW-1133">Transmembrane helix</keyword>
<dbReference type="PRINTS" id="PR00625">
    <property type="entry name" value="JDOMAIN"/>
</dbReference>
<feature type="transmembrane region" description="Helical" evidence="2">
    <location>
        <begin position="38"/>
        <end position="57"/>
    </location>
</feature>
<accession>A0A0K9NX18</accession>
<sequence>MISGAGGDDRTGGGGGGGTGGKISNNLRSSEKLDNSEAWGILLFSFIGATATTLAVCRLRRTVDWVYSELFRSSSSWKNANNNSYYAAWKEESFKRYSRRMQEEYEDEMERVERIRRMQSVFNRERNKYNNSYEKWREHGPGPGPYQYYQHAQRDDWYWKSDTTQRNQRSNSSNIPRDVGSHAMAHHYSILGLQGSRTKPFSDAEIKKAFREKAMQYHPDQNQKNKETAEAKFKQVMISYEAIKAERSNGKL</sequence>
<dbReference type="PANTHER" id="PTHR45000:SF5">
    <property type="entry name" value="CHAPERONE DNAJ-DOMAIN SUPERFAMILY PROTEIN"/>
    <property type="match status" value="1"/>
</dbReference>
<protein>
    <submittedName>
        <fullName evidence="4">Chaperone protein DnaJ</fullName>
    </submittedName>
</protein>
<dbReference type="AlphaFoldDB" id="A0A0K9NX18"/>